<dbReference type="Pfam" id="PF16010">
    <property type="entry name" value="CDH-cyt"/>
    <property type="match status" value="1"/>
</dbReference>
<keyword evidence="5 7" id="KW-1133">Transmembrane helix</keyword>
<feature type="transmembrane region" description="Helical" evidence="7">
    <location>
        <begin position="326"/>
        <end position="347"/>
    </location>
</feature>
<dbReference type="PANTHER" id="PTHR47797">
    <property type="entry name" value="DEHYDROGENASE, PUTATIVE (AFU_ORTHOLOGUE AFUA_8G05805)-RELATED"/>
    <property type="match status" value="1"/>
</dbReference>
<keyword evidence="3 7" id="KW-0812">Transmembrane</keyword>
<evidence type="ECO:0000256" key="1">
    <source>
        <dbReference type="ARBA" id="ARBA00004370"/>
    </source>
</evidence>
<dbReference type="CDD" id="cd09630">
    <property type="entry name" value="CDH_like_cytochrome"/>
    <property type="match status" value="1"/>
</dbReference>
<comment type="subcellular location">
    <subcellularLocation>
        <location evidence="1">Membrane</location>
    </subcellularLocation>
</comment>
<organism evidence="9 10">
    <name type="scientific">Zymoseptoria tritici ST99CH_1A5</name>
    <dbReference type="NCBI Taxonomy" id="1276529"/>
    <lineage>
        <taxon>Eukaryota</taxon>
        <taxon>Fungi</taxon>
        <taxon>Dikarya</taxon>
        <taxon>Ascomycota</taxon>
        <taxon>Pezizomycotina</taxon>
        <taxon>Dothideomycetes</taxon>
        <taxon>Dothideomycetidae</taxon>
        <taxon>Mycosphaerellales</taxon>
        <taxon>Mycosphaerellaceae</taxon>
        <taxon>Zymoseptoria</taxon>
    </lineage>
</organism>
<feature type="domain" description="Cytochrome b561" evidence="8">
    <location>
        <begin position="187"/>
        <end position="376"/>
    </location>
</feature>
<feature type="transmembrane region" description="Helical" evidence="7">
    <location>
        <begin position="288"/>
        <end position="306"/>
    </location>
</feature>
<dbReference type="AlphaFoldDB" id="A0A1Y6LPN9"/>
<keyword evidence="4" id="KW-0249">Electron transport</keyword>
<evidence type="ECO:0000256" key="7">
    <source>
        <dbReference type="SAM" id="Phobius"/>
    </source>
</evidence>
<sequence length="401" mass="43573">MHSVQAHEADAGLARNPQFCERDASTFPLDICFAIPHGGSSHGDVYLAFSGKFEQKRGWAAAGPGTVMSDAVMFVFYPSENMQNLTIGVRSATGHYPPELDDRLFSKLETSYNAFDASTGLYEASLICRGCATDLQRRHLSAEGEAWIWAYNYLQEIQSDDPSFGLGLHSHYDSFHFNVHSSGSDDQTGQLRVSSERESRLLEGDHEDSGWSTESPSLGILHGTLMTLAFLVAFPSGAAVMRSRAASSFSLHVCIQLGGVLLCLCGATAIVVHIGLSALTSHVSTHTALGLLLVISVCTQVATGYLHHVRYVRTHSRSTVTHVHVFAGRASIVLGFANTATGLTGTFLFKHAIAAWVAVAAVLLLWLSLFLWLQQRRSSNHAGDKKAEADYELVVQQMDDD</sequence>
<accession>A0A1Y6LPN9</accession>
<keyword evidence="6 7" id="KW-0472">Membrane</keyword>
<feature type="transmembrane region" description="Helical" evidence="7">
    <location>
        <begin position="220"/>
        <end position="241"/>
    </location>
</feature>
<feature type="transmembrane region" description="Helical" evidence="7">
    <location>
        <begin position="253"/>
        <end position="276"/>
    </location>
</feature>
<keyword evidence="2" id="KW-0813">Transport</keyword>
<dbReference type="InterPro" id="IPR015920">
    <property type="entry name" value="Cellobiose_DH-like_cyt"/>
</dbReference>
<evidence type="ECO:0000256" key="3">
    <source>
        <dbReference type="ARBA" id="ARBA00022692"/>
    </source>
</evidence>
<dbReference type="PANTHER" id="PTHR47797:SF3">
    <property type="entry name" value="CYTOCHROME B561 DOMAIN-CONTAINING PROTEIN"/>
    <property type="match status" value="1"/>
</dbReference>
<dbReference type="SUPFAM" id="SSF49344">
    <property type="entry name" value="CBD9-like"/>
    <property type="match status" value="1"/>
</dbReference>
<proteinExistence type="predicted"/>
<dbReference type="Gene3D" id="1.20.120.1770">
    <property type="match status" value="1"/>
</dbReference>
<evidence type="ECO:0000313" key="9">
    <source>
        <dbReference type="EMBL" id="SMY25609.1"/>
    </source>
</evidence>
<evidence type="ECO:0000256" key="6">
    <source>
        <dbReference type="ARBA" id="ARBA00023136"/>
    </source>
</evidence>
<gene>
    <name evidence="9" type="ORF">ZT1A5_G7051</name>
</gene>
<evidence type="ECO:0000256" key="4">
    <source>
        <dbReference type="ARBA" id="ARBA00022982"/>
    </source>
</evidence>
<dbReference type="Pfam" id="PF03188">
    <property type="entry name" value="Cytochrom_B561"/>
    <property type="match status" value="1"/>
</dbReference>
<dbReference type="InterPro" id="IPR006593">
    <property type="entry name" value="Cyt_b561/ferric_Rdtase_TM"/>
</dbReference>
<dbReference type="PROSITE" id="PS50939">
    <property type="entry name" value="CYTOCHROME_B561"/>
    <property type="match status" value="1"/>
</dbReference>
<dbReference type="SMART" id="SM00665">
    <property type="entry name" value="B561"/>
    <property type="match status" value="1"/>
</dbReference>
<dbReference type="Proteomes" id="UP000215453">
    <property type="component" value="Chromosome 6"/>
</dbReference>
<protein>
    <recommendedName>
        <fullName evidence="8">Cytochrome b561 domain-containing protein</fullName>
    </recommendedName>
</protein>
<feature type="transmembrane region" description="Helical" evidence="7">
    <location>
        <begin position="353"/>
        <end position="373"/>
    </location>
</feature>
<evidence type="ECO:0000313" key="10">
    <source>
        <dbReference type="Proteomes" id="UP000215453"/>
    </source>
</evidence>
<evidence type="ECO:0000256" key="5">
    <source>
        <dbReference type="ARBA" id="ARBA00022989"/>
    </source>
</evidence>
<dbReference type="EMBL" id="LT882681">
    <property type="protein sequence ID" value="SMY25609.1"/>
    <property type="molecule type" value="Genomic_DNA"/>
</dbReference>
<evidence type="ECO:0000256" key="2">
    <source>
        <dbReference type="ARBA" id="ARBA00022448"/>
    </source>
</evidence>
<dbReference type="CDD" id="cd08760">
    <property type="entry name" value="Cyt_b561_FRRS1_like"/>
    <property type="match status" value="1"/>
</dbReference>
<name>A0A1Y6LPN9_ZYMTR</name>
<dbReference type="GO" id="GO:0016020">
    <property type="term" value="C:membrane"/>
    <property type="evidence" value="ECO:0007669"/>
    <property type="project" value="UniProtKB-SubCell"/>
</dbReference>
<dbReference type="Gene3D" id="2.60.40.1210">
    <property type="entry name" value="Cellobiose dehydrogenase, cytochrome domain"/>
    <property type="match status" value="1"/>
</dbReference>
<reference evidence="9 10" key="1">
    <citation type="submission" date="2016-10" db="EMBL/GenBank/DDBJ databases">
        <authorList>
            <person name="Varghese N."/>
        </authorList>
    </citation>
    <scope>NUCLEOTIDE SEQUENCE [LARGE SCALE GENOMIC DNA]</scope>
</reference>
<evidence type="ECO:0000259" key="8">
    <source>
        <dbReference type="PROSITE" id="PS50939"/>
    </source>
</evidence>